<keyword evidence="2" id="KW-1185">Reference proteome</keyword>
<protein>
    <submittedName>
        <fullName evidence="1">Uncharacterized protein</fullName>
    </submittedName>
</protein>
<proteinExistence type="predicted"/>
<name>A0AAV7QPR9_PLEWA</name>
<dbReference type="EMBL" id="JANPWB010000010">
    <property type="protein sequence ID" value="KAJ1142065.1"/>
    <property type="molecule type" value="Genomic_DNA"/>
</dbReference>
<comment type="caution">
    <text evidence="1">The sequence shown here is derived from an EMBL/GenBank/DDBJ whole genome shotgun (WGS) entry which is preliminary data.</text>
</comment>
<gene>
    <name evidence="1" type="ORF">NDU88_008393</name>
</gene>
<dbReference type="AlphaFoldDB" id="A0AAV7QPR9"/>
<dbReference type="Proteomes" id="UP001066276">
    <property type="component" value="Chromosome 6"/>
</dbReference>
<reference evidence="1" key="1">
    <citation type="journal article" date="2022" name="bioRxiv">
        <title>Sequencing and chromosome-scale assembly of the giantPleurodeles waltlgenome.</title>
        <authorList>
            <person name="Brown T."/>
            <person name="Elewa A."/>
            <person name="Iarovenko S."/>
            <person name="Subramanian E."/>
            <person name="Araus A.J."/>
            <person name="Petzold A."/>
            <person name="Susuki M."/>
            <person name="Suzuki K.-i.T."/>
            <person name="Hayashi T."/>
            <person name="Toyoda A."/>
            <person name="Oliveira C."/>
            <person name="Osipova E."/>
            <person name="Leigh N.D."/>
            <person name="Simon A."/>
            <person name="Yun M.H."/>
        </authorList>
    </citation>
    <scope>NUCLEOTIDE SEQUENCE</scope>
    <source>
        <strain evidence="1">20211129_DDA</strain>
        <tissue evidence="1">Liver</tissue>
    </source>
</reference>
<sequence>MKGPQHHPSLDGMTSMNLHSGLWGLGTALVLQADQLGKILGAITCFKLGHTKFASRVTEGKGMLGPVTTYLEAMTAQLRDLSSMVKKLPVEQA</sequence>
<organism evidence="1 2">
    <name type="scientific">Pleurodeles waltl</name>
    <name type="common">Iberian ribbed newt</name>
    <dbReference type="NCBI Taxonomy" id="8319"/>
    <lineage>
        <taxon>Eukaryota</taxon>
        <taxon>Metazoa</taxon>
        <taxon>Chordata</taxon>
        <taxon>Craniata</taxon>
        <taxon>Vertebrata</taxon>
        <taxon>Euteleostomi</taxon>
        <taxon>Amphibia</taxon>
        <taxon>Batrachia</taxon>
        <taxon>Caudata</taxon>
        <taxon>Salamandroidea</taxon>
        <taxon>Salamandridae</taxon>
        <taxon>Pleurodelinae</taxon>
        <taxon>Pleurodeles</taxon>
    </lineage>
</organism>
<evidence type="ECO:0000313" key="2">
    <source>
        <dbReference type="Proteomes" id="UP001066276"/>
    </source>
</evidence>
<accession>A0AAV7QPR9</accession>
<evidence type="ECO:0000313" key="1">
    <source>
        <dbReference type="EMBL" id="KAJ1142065.1"/>
    </source>
</evidence>